<feature type="binding site" evidence="3">
    <location>
        <position position="247"/>
    </location>
    <ligand>
        <name>Zn(2+)</name>
        <dbReference type="ChEBI" id="CHEBI:29105"/>
    </ligand>
</feature>
<comment type="subcellular location">
    <subcellularLocation>
        <location evidence="3">Cytoplasm</location>
    </subcellularLocation>
</comment>
<dbReference type="SUPFAM" id="SSF52540">
    <property type="entry name" value="P-loop containing nucleoside triphosphate hydrolases"/>
    <property type="match status" value="1"/>
</dbReference>
<organism evidence="6 7">
    <name type="scientific">Ureaplasma parvum</name>
    <name type="common">Ureaplasma urealyticum biotype 1</name>
    <dbReference type="NCBI Taxonomy" id="134821"/>
    <lineage>
        <taxon>Bacteria</taxon>
        <taxon>Bacillati</taxon>
        <taxon>Mycoplasmatota</taxon>
        <taxon>Mycoplasmoidales</taxon>
        <taxon>Mycoplasmoidaceae</taxon>
        <taxon>Ureaplasma</taxon>
    </lineage>
</organism>
<keyword evidence="3" id="KW-0479">Metal-binding</keyword>
<dbReference type="Pfam" id="PF03193">
    <property type="entry name" value="RsgA_GTPase"/>
    <property type="match status" value="1"/>
</dbReference>
<dbReference type="PANTHER" id="PTHR32120">
    <property type="entry name" value="SMALL RIBOSOMAL SUBUNIT BIOGENESIS GTPASE RSGA"/>
    <property type="match status" value="1"/>
</dbReference>
<evidence type="ECO:0000256" key="2">
    <source>
        <dbReference type="ARBA" id="ARBA00023134"/>
    </source>
</evidence>
<dbReference type="Gene3D" id="2.40.50.140">
    <property type="entry name" value="Nucleic acid-binding proteins"/>
    <property type="match status" value="1"/>
</dbReference>
<dbReference type="GO" id="GO:0019843">
    <property type="term" value="F:rRNA binding"/>
    <property type="evidence" value="ECO:0007669"/>
    <property type="project" value="UniProtKB-KW"/>
</dbReference>
<dbReference type="PANTHER" id="PTHR32120:SF11">
    <property type="entry name" value="SMALL RIBOSOMAL SUBUNIT BIOGENESIS GTPASE RSGA 1, MITOCHONDRIAL-RELATED"/>
    <property type="match status" value="1"/>
</dbReference>
<feature type="binding site" evidence="3">
    <location>
        <position position="260"/>
    </location>
    <ligand>
        <name>Zn(2+)</name>
        <dbReference type="ChEBI" id="CHEBI:29105"/>
    </ligand>
</feature>
<dbReference type="GO" id="GO:0046872">
    <property type="term" value="F:metal ion binding"/>
    <property type="evidence" value="ECO:0007669"/>
    <property type="project" value="UniProtKB-KW"/>
</dbReference>
<dbReference type="CDD" id="cd01854">
    <property type="entry name" value="YjeQ_EngC"/>
    <property type="match status" value="1"/>
</dbReference>
<comment type="cofactor">
    <cofactor evidence="3">
        <name>Zn(2+)</name>
        <dbReference type="ChEBI" id="CHEBI:29105"/>
    </cofactor>
    <text evidence="3">Binds 1 zinc ion per subunit.</text>
</comment>
<name>A0AAC9X7U9_UREPR</name>
<keyword evidence="1 3" id="KW-0547">Nucleotide-binding</keyword>
<dbReference type="PROSITE" id="PS50936">
    <property type="entry name" value="ENGC_GTPASE"/>
    <property type="match status" value="1"/>
</dbReference>
<dbReference type="EMBL" id="CP021991">
    <property type="protein sequence ID" value="ASD29900.1"/>
    <property type="molecule type" value="Genomic_DNA"/>
</dbReference>
<sequence length="303" mass="34761">MRAKIISVVANNFYVHLYDLKIQIKAIPKGIFKHNSHELKPMVGDDVEVELIGNTYLITKIYERYNQLIRPKVANIDIVLIVVSIVQPDLNTLSLNKYLAFYEARNIKNVLIGLSKYDLANNHLKQKINKLILDYKKNNYAVFILTKENDILLLKEKIKSKTLCLAGNSGVGKSTLINKLDPSIQQRTQEISHFLNRGKHTTTSTKLISFANGFLVDTPGFGNLEVNLTKNEMANAFNDFANYARFCKFSNCLHIEEPECAIKKAVDEKLIVNWRYDDYLKIIKELPNDVLKIKTRAQNRKCK</sequence>
<dbReference type="InterPro" id="IPR010914">
    <property type="entry name" value="RsgA_GTPase_dom"/>
</dbReference>
<dbReference type="PROSITE" id="PS51721">
    <property type="entry name" value="G_CP"/>
    <property type="match status" value="1"/>
</dbReference>
<dbReference type="GO" id="GO:0005737">
    <property type="term" value="C:cytoplasm"/>
    <property type="evidence" value="ECO:0007669"/>
    <property type="project" value="UniProtKB-SubCell"/>
</dbReference>
<feature type="binding site" evidence="3">
    <location>
        <begin position="167"/>
        <end position="175"/>
    </location>
    <ligand>
        <name>GTP</name>
        <dbReference type="ChEBI" id="CHEBI:37565"/>
    </ligand>
</feature>
<comment type="similarity">
    <text evidence="3">Belongs to the TRAFAC class YlqF/YawG GTPase family. RsgA subfamily.</text>
</comment>
<accession>A0AAC9X7U9</accession>
<dbReference type="Proteomes" id="UP000197054">
    <property type="component" value="Chromosome"/>
</dbReference>
<feature type="binding site" evidence="3">
    <location>
        <begin position="115"/>
        <end position="118"/>
    </location>
    <ligand>
        <name>GTP</name>
        <dbReference type="ChEBI" id="CHEBI:37565"/>
    </ligand>
</feature>
<keyword evidence="3" id="KW-0690">Ribosome biogenesis</keyword>
<keyword evidence="2 3" id="KW-0342">GTP-binding</keyword>
<keyword evidence="3" id="KW-0963">Cytoplasm</keyword>
<evidence type="ECO:0000259" key="5">
    <source>
        <dbReference type="PROSITE" id="PS51721"/>
    </source>
</evidence>
<keyword evidence="3" id="KW-0378">Hydrolase</keyword>
<evidence type="ECO:0000259" key="4">
    <source>
        <dbReference type="PROSITE" id="PS50936"/>
    </source>
</evidence>
<keyword evidence="3" id="KW-0862">Zinc</keyword>
<proteinExistence type="inferred from homology"/>
<feature type="binding site" evidence="3">
    <location>
        <position position="254"/>
    </location>
    <ligand>
        <name>Zn(2+)</name>
        <dbReference type="ChEBI" id="CHEBI:29105"/>
    </ligand>
</feature>
<dbReference type="NCBIfam" id="TIGR00157">
    <property type="entry name" value="ribosome small subunit-dependent GTPase A"/>
    <property type="match status" value="1"/>
</dbReference>
<dbReference type="AlphaFoldDB" id="A0AAC9X7U9"/>
<dbReference type="HAMAP" id="MF_01820">
    <property type="entry name" value="GTPase_RsgA"/>
    <property type="match status" value="1"/>
</dbReference>
<keyword evidence="3" id="KW-0694">RNA-binding</keyword>
<keyword evidence="3" id="KW-0699">rRNA-binding</keyword>
<dbReference type="Gene3D" id="3.40.50.300">
    <property type="entry name" value="P-loop containing nucleotide triphosphate hydrolases"/>
    <property type="match status" value="1"/>
</dbReference>
<evidence type="ECO:0000313" key="6">
    <source>
        <dbReference type="EMBL" id="ASD29900.1"/>
    </source>
</evidence>
<dbReference type="GO" id="GO:0042274">
    <property type="term" value="P:ribosomal small subunit biogenesis"/>
    <property type="evidence" value="ECO:0007669"/>
    <property type="project" value="UniProtKB-UniRule"/>
</dbReference>
<dbReference type="EC" id="3.6.1.-" evidence="3"/>
<dbReference type="InterPro" id="IPR027417">
    <property type="entry name" value="P-loop_NTPase"/>
</dbReference>
<dbReference type="GO" id="GO:0005525">
    <property type="term" value="F:GTP binding"/>
    <property type="evidence" value="ECO:0007669"/>
    <property type="project" value="UniProtKB-UniRule"/>
</dbReference>
<gene>
    <name evidence="3 6" type="primary">rsgA</name>
    <name evidence="6" type="ORF">CEG42_01475</name>
</gene>
<comment type="function">
    <text evidence="3">One of several proteins that assist in the late maturation steps of the functional core of the 30S ribosomal subunit. Helps release RbfA from mature subunits. May play a role in the assembly of ribosomal proteins into the subunit. Circularly permuted GTPase that catalyzes slow GTP hydrolysis, GTPase activity is stimulated by the 30S ribosomal subunit.</text>
</comment>
<feature type="binding site" evidence="3">
    <location>
        <position position="252"/>
    </location>
    <ligand>
        <name>Zn(2+)</name>
        <dbReference type="ChEBI" id="CHEBI:29105"/>
    </ligand>
</feature>
<dbReference type="InterPro" id="IPR030378">
    <property type="entry name" value="G_CP_dom"/>
</dbReference>
<dbReference type="Gene3D" id="1.10.40.50">
    <property type="entry name" value="Probable gtpase engc, domain 3"/>
    <property type="match status" value="1"/>
</dbReference>
<evidence type="ECO:0000256" key="3">
    <source>
        <dbReference type="HAMAP-Rule" id="MF_01820"/>
    </source>
</evidence>
<evidence type="ECO:0000256" key="1">
    <source>
        <dbReference type="ARBA" id="ARBA00022741"/>
    </source>
</evidence>
<comment type="subunit">
    <text evidence="3">Monomer. Associates with 30S ribosomal subunit, binds 16S rRNA.</text>
</comment>
<dbReference type="InterPro" id="IPR012340">
    <property type="entry name" value="NA-bd_OB-fold"/>
</dbReference>
<dbReference type="GeneID" id="29672670"/>
<evidence type="ECO:0000313" key="7">
    <source>
        <dbReference type="Proteomes" id="UP000197054"/>
    </source>
</evidence>
<dbReference type="InterPro" id="IPR004881">
    <property type="entry name" value="Ribosome_biogen_GTPase_RsgA"/>
</dbReference>
<dbReference type="GO" id="GO:0003924">
    <property type="term" value="F:GTPase activity"/>
    <property type="evidence" value="ECO:0007669"/>
    <property type="project" value="UniProtKB-UniRule"/>
</dbReference>
<reference evidence="6 7" key="1">
    <citation type="submission" date="2017-06" db="EMBL/GenBank/DDBJ databases">
        <title>Genome Sequencing and Comparative Genomics Analysis of Five Ureaplasma Urealyticums with Different Drug Resistance.</title>
        <authorList>
            <person name="Ma L."/>
            <person name="Jia T."/>
        </authorList>
    </citation>
    <scope>NUCLEOTIDE SEQUENCE [LARGE SCALE GENOMIC DNA]</scope>
    <source>
        <strain evidence="7">hebnu uu3</strain>
    </source>
</reference>
<feature type="domain" description="EngC GTPase" evidence="4">
    <location>
        <begin position="74"/>
        <end position="222"/>
    </location>
</feature>
<dbReference type="RefSeq" id="WP_006688949.1">
    <property type="nucleotide sequence ID" value="NZ_CAMQQM010000003.1"/>
</dbReference>
<feature type="domain" description="CP-type G" evidence="5">
    <location>
        <begin position="65"/>
        <end position="224"/>
    </location>
</feature>
<dbReference type="SMR" id="A0AAC9X7U9"/>
<protein>
    <recommendedName>
        <fullName evidence="3">Small ribosomal subunit biogenesis GTPase RsgA</fullName>
        <ecNumber evidence="3">3.6.1.-</ecNumber>
    </recommendedName>
</protein>